<keyword evidence="3" id="KW-1185">Reference proteome</keyword>
<name>A0AAN9CRK3_9TELE</name>
<dbReference type="EMBL" id="JAYKXH010000014">
    <property type="protein sequence ID" value="KAK7146648.1"/>
    <property type="molecule type" value="Genomic_DNA"/>
</dbReference>
<organism evidence="2 3">
    <name type="scientific">Phoxinus phoxinus</name>
    <name type="common">Eurasian minnow</name>
    <dbReference type="NCBI Taxonomy" id="58324"/>
    <lineage>
        <taxon>Eukaryota</taxon>
        <taxon>Metazoa</taxon>
        <taxon>Chordata</taxon>
        <taxon>Craniata</taxon>
        <taxon>Vertebrata</taxon>
        <taxon>Euteleostomi</taxon>
        <taxon>Actinopterygii</taxon>
        <taxon>Neopterygii</taxon>
        <taxon>Teleostei</taxon>
        <taxon>Ostariophysi</taxon>
        <taxon>Cypriniformes</taxon>
        <taxon>Leuciscidae</taxon>
        <taxon>Phoxininae</taxon>
        <taxon>Phoxinus</taxon>
    </lineage>
</organism>
<reference evidence="2 3" key="1">
    <citation type="submission" date="2024-02" db="EMBL/GenBank/DDBJ databases">
        <title>Chromosome-level genome assembly of the Eurasian Minnow (Phoxinus phoxinus).</title>
        <authorList>
            <person name="Oriowo T.O."/>
            <person name="Martin S."/>
            <person name="Stange M."/>
            <person name="Chrysostomakis Y."/>
            <person name="Brown T."/>
            <person name="Winkler S."/>
            <person name="Kukowka S."/>
            <person name="Myers E.W."/>
            <person name="Bohne A."/>
        </authorList>
    </citation>
    <scope>NUCLEOTIDE SEQUENCE [LARGE SCALE GENOMIC DNA]</scope>
    <source>
        <strain evidence="2">ZFMK-TIS-60720</strain>
        <tissue evidence="2">Whole Organism</tissue>
    </source>
</reference>
<feature type="compositionally biased region" description="Pro residues" evidence="1">
    <location>
        <begin position="45"/>
        <end position="60"/>
    </location>
</feature>
<gene>
    <name evidence="2" type="ORF">R3I93_014188</name>
</gene>
<sequence length="96" mass="10289">MSEFTHTGRFWEYQQIQEILAAADPLARLLEEMQKKGLVVRNIPPVLPAPTLPSLPPCAPQSPGEGADEPDDDPASEDSSGEDYQSTQGSPPSSGI</sequence>
<protein>
    <submittedName>
        <fullName evidence="2">Uncharacterized protein</fullName>
    </submittedName>
</protein>
<accession>A0AAN9CRK3</accession>
<evidence type="ECO:0000313" key="3">
    <source>
        <dbReference type="Proteomes" id="UP001364617"/>
    </source>
</evidence>
<proteinExistence type="predicted"/>
<feature type="compositionally biased region" description="Acidic residues" evidence="1">
    <location>
        <begin position="66"/>
        <end position="81"/>
    </location>
</feature>
<dbReference type="Proteomes" id="UP001364617">
    <property type="component" value="Unassembled WGS sequence"/>
</dbReference>
<evidence type="ECO:0000313" key="2">
    <source>
        <dbReference type="EMBL" id="KAK7146648.1"/>
    </source>
</evidence>
<feature type="compositionally biased region" description="Polar residues" evidence="1">
    <location>
        <begin position="84"/>
        <end position="96"/>
    </location>
</feature>
<dbReference type="AlphaFoldDB" id="A0AAN9CRK3"/>
<feature type="region of interest" description="Disordered" evidence="1">
    <location>
        <begin position="44"/>
        <end position="96"/>
    </location>
</feature>
<comment type="caution">
    <text evidence="2">The sequence shown here is derived from an EMBL/GenBank/DDBJ whole genome shotgun (WGS) entry which is preliminary data.</text>
</comment>
<evidence type="ECO:0000256" key="1">
    <source>
        <dbReference type="SAM" id="MobiDB-lite"/>
    </source>
</evidence>